<name>A0A1X7AFS6_9GAMM</name>
<organism evidence="2 3">
    <name type="scientific">Parendozoicomonas haliclonae</name>
    <dbReference type="NCBI Taxonomy" id="1960125"/>
    <lineage>
        <taxon>Bacteria</taxon>
        <taxon>Pseudomonadati</taxon>
        <taxon>Pseudomonadota</taxon>
        <taxon>Gammaproteobacteria</taxon>
        <taxon>Oceanospirillales</taxon>
        <taxon>Endozoicomonadaceae</taxon>
        <taxon>Parendozoicomonas</taxon>
    </lineage>
</organism>
<reference evidence="2 3" key="1">
    <citation type="submission" date="2017-03" db="EMBL/GenBank/DDBJ databases">
        <authorList>
            <person name="Afonso C.L."/>
            <person name="Miller P.J."/>
            <person name="Scott M.A."/>
            <person name="Spackman E."/>
            <person name="Goraichik I."/>
            <person name="Dimitrov K.M."/>
            <person name="Suarez D.L."/>
            <person name="Swayne D.E."/>
        </authorList>
    </citation>
    <scope>NUCLEOTIDE SEQUENCE [LARGE SCALE GENOMIC DNA]</scope>
    <source>
        <strain evidence="2">SB41UT1</strain>
    </source>
</reference>
<dbReference type="EMBL" id="FWPT01000002">
    <property type="protein sequence ID" value="SMA38488.1"/>
    <property type="molecule type" value="Genomic_DNA"/>
</dbReference>
<dbReference type="Proteomes" id="UP000196573">
    <property type="component" value="Unassembled WGS sequence"/>
</dbReference>
<proteinExistence type="predicted"/>
<gene>
    <name evidence="2" type="ORF">EHSB41UT_00874</name>
</gene>
<feature type="region of interest" description="Disordered" evidence="1">
    <location>
        <begin position="1"/>
        <end position="80"/>
    </location>
</feature>
<accession>A0A1X7AFS6</accession>
<evidence type="ECO:0000313" key="2">
    <source>
        <dbReference type="EMBL" id="SMA38488.1"/>
    </source>
</evidence>
<keyword evidence="3" id="KW-1185">Reference proteome</keyword>
<sequence length="502" mass="56364">MFNPPEATPPDEGSNPPSAIVQPVEEEYRTAPDVVLRRPHPGSNSPLDSTDYEPLTDQPALGSSRRITTREDSPQQPQQSMSQRFFTSCVHNITGCLQFCVNLPTRFAVANNPELVDDFFQEDPYADLVFQTPRASVYGTPVGSVLEFVPGDEPGQGESPGTLQKFYSLPKDTLARNRSLARDQSFGQRTLRSIQGNPHELFQLMGYIAYIREPKGWDIPKHPSLQMDIRLISYLKKFDNIRAFIERYEQEKGERDLTYAAVFARVQYNYYSKVLSDLIDQSTDLPSLANPGELAGKEELSLVFLNTGLMMPYIDLAGKVSEVHDFNLDNIAHLKINFASIESDFPKNISLNLMDDVKSQSWIDNLPTDKYFICVIDKLLSFYTPEEGRVILNRLAENPLCLFIVIETVSPALTASYQPSWYTIPGQVIKGVRSKLVDEGFPLHTYLSSDQAISTYQQIPAQFNKKRSVRYLEGVSTALNLAISSGALPVHAVHTLQPLSKQ</sequence>
<evidence type="ECO:0000256" key="1">
    <source>
        <dbReference type="SAM" id="MobiDB-lite"/>
    </source>
</evidence>
<dbReference type="RefSeq" id="WP_133060389.1">
    <property type="nucleotide sequence ID" value="NZ_CBCSCN010000001.1"/>
</dbReference>
<dbReference type="AlphaFoldDB" id="A0A1X7AFS6"/>
<protein>
    <submittedName>
        <fullName evidence="2">Uncharacterized protein</fullName>
    </submittedName>
</protein>
<evidence type="ECO:0000313" key="3">
    <source>
        <dbReference type="Proteomes" id="UP000196573"/>
    </source>
</evidence>